<keyword evidence="4" id="KW-0902">Two-component regulatory system</keyword>
<keyword evidence="6 9" id="KW-0238">DNA-binding</keyword>
<feature type="domain" description="Response regulatory" evidence="10">
    <location>
        <begin position="7"/>
        <end position="120"/>
    </location>
</feature>
<keyword evidence="2" id="KW-0963">Cytoplasm</keyword>
<accession>A0ABV6SBS9</accession>
<name>A0ABV6SBS9_9SPHN</name>
<feature type="modified residue" description="4-aspartylphosphate" evidence="8">
    <location>
        <position position="56"/>
    </location>
</feature>
<dbReference type="InterPro" id="IPR058124">
    <property type="entry name" value="CpxR-like_REC"/>
</dbReference>
<dbReference type="PANTHER" id="PTHR48111:SF39">
    <property type="entry name" value="TRANSCRIPTIONAL REGULATORY PROTEIN CPXR"/>
    <property type="match status" value="1"/>
</dbReference>
<evidence type="ECO:0000313" key="13">
    <source>
        <dbReference type="Proteomes" id="UP001589858"/>
    </source>
</evidence>
<evidence type="ECO:0000256" key="9">
    <source>
        <dbReference type="PROSITE-ProRule" id="PRU01091"/>
    </source>
</evidence>
<dbReference type="InterPro" id="IPR001867">
    <property type="entry name" value="OmpR/PhoB-type_DNA-bd"/>
</dbReference>
<feature type="domain" description="OmpR/PhoB-type" evidence="11">
    <location>
        <begin position="133"/>
        <end position="232"/>
    </location>
</feature>
<organism evidence="12 13">
    <name type="scientific">Novosphingobium clariflavum</name>
    <dbReference type="NCBI Taxonomy" id="2029884"/>
    <lineage>
        <taxon>Bacteria</taxon>
        <taxon>Pseudomonadati</taxon>
        <taxon>Pseudomonadota</taxon>
        <taxon>Alphaproteobacteria</taxon>
        <taxon>Sphingomonadales</taxon>
        <taxon>Sphingomonadaceae</taxon>
        <taxon>Novosphingobium</taxon>
    </lineage>
</organism>
<gene>
    <name evidence="12" type="ORF">ACFFF8_19160</name>
</gene>
<evidence type="ECO:0000256" key="4">
    <source>
        <dbReference type="ARBA" id="ARBA00023012"/>
    </source>
</evidence>
<dbReference type="Pfam" id="PF00486">
    <property type="entry name" value="Trans_reg_C"/>
    <property type="match status" value="1"/>
</dbReference>
<reference evidence="12 13" key="1">
    <citation type="submission" date="2024-09" db="EMBL/GenBank/DDBJ databases">
        <authorList>
            <person name="Sun Q."/>
            <person name="Mori K."/>
        </authorList>
    </citation>
    <scope>NUCLEOTIDE SEQUENCE [LARGE SCALE GENOMIC DNA]</scope>
    <source>
        <strain evidence="12 13">CICC 11035S</strain>
    </source>
</reference>
<dbReference type="CDD" id="cd17623">
    <property type="entry name" value="REC_OmpR_CpxR"/>
    <property type="match status" value="1"/>
</dbReference>
<dbReference type="InterPro" id="IPR036388">
    <property type="entry name" value="WH-like_DNA-bd_sf"/>
</dbReference>
<dbReference type="CDD" id="cd00383">
    <property type="entry name" value="trans_reg_C"/>
    <property type="match status" value="1"/>
</dbReference>
<evidence type="ECO:0000259" key="10">
    <source>
        <dbReference type="PROSITE" id="PS50110"/>
    </source>
</evidence>
<dbReference type="SMART" id="SM00448">
    <property type="entry name" value="REC"/>
    <property type="match status" value="1"/>
</dbReference>
<dbReference type="PROSITE" id="PS51755">
    <property type="entry name" value="OMPR_PHOB"/>
    <property type="match status" value="1"/>
</dbReference>
<evidence type="ECO:0000313" key="12">
    <source>
        <dbReference type="EMBL" id="MFC0686707.1"/>
    </source>
</evidence>
<dbReference type="InterPro" id="IPR016032">
    <property type="entry name" value="Sig_transdc_resp-reg_C-effctor"/>
</dbReference>
<evidence type="ECO:0000259" key="11">
    <source>
        <dbReference type="PROSITE" id="PS51755"/>
    </source>
</evidence>
<dbReference type="EMBL" id="JBHLTM010000075">
    <property type="protein sequence ID" value="MFC0686707.1"/>
    <property type="molecule type" value="Genomic_DNA"/>
</dbReference>
<proteinExistence type="predicted"/>
<keyword evidence="13" id="KW-1185">Reference proteome</keyword>
<keyword evidence="5" id="KW-0805">Transcription regulation</keyword>
<comment type="subcellular location">
    <subcellularLocation>
        <location evidence="1">Cytoplasm</location>
    </subcellularLocation>
</comment>
<dbReference type="PANTHER" id="PTHR48111">
    <property type="entry name" value="REGULATOR OF RPOS"/>
    <property type="match status" value="1"/>
</dbReference>
<evidence type="ECO:0000256" key="3">
    <source>
        <dbReference type="ARBA" id="ARBA00022553"/>
    </source>
</evidence>
<evidence type="ECO:0000256" key="7">
    <source>
        <dbReference type="ARBA" id="ARBA00023163"/>
    </source>
</evidence>
<dbReference type="InterPro" id="IPR039420">
    <property type="entry name" value="WalR-like"/>
</dbReference>
<protein>
    <submittedName>
        <fullName evidence="12">Response regulator transcription factor</fullName>
    </submittedName>
</protein>
<dbReference type="InterPro" id="IPR001789">
    <property type="entry name" value="Sig_transdc_resp-reg_receiver"/>
</dbReference>
<dbReference type="Gene3D" id="3.40.50.2300">
    <property type="match status" value="1"/>
</dbReference>
<dbReference type="SUPFAM" id="SSF52172">
    <property type="entry name" value="CheY-like"/>
    <property type="match status" value="1"/>
</dbReference>
<evidence type="ECO:0000256" key="5">
    <source>
        <dbReference type="ARBA" id="ARBA00023015"/>
    </source>
</evidence>
<keyword evidence="3 8" id="KW-0597">Phosphoprotein</keyword>
<keyword evidence="7" id="KW-0804">Transcription</keyword>
<dbReference type="SMART" id="SM00862">
    <property type="entry name" value="Trans_reg_C"/>
    <property type="match status" value="1"/>
</dbReference>
<comment type="caution">
    <text evidence="12">The sequence shown here is derived from an EMBL/GenBank/DDBJ whole genome shotgun (WGS) entry which is preliminary data.</text>
</comment>
<dbReference type="Gene3D" id="1.10.10.10">
    <property type="entry name" value="Winged helix-like DNA-binding domain superfamily/Winged helix DNA-binding domain"/>
    <property type="match status" value="1"/>
</dbReference>
<sequence>MEEDAKRILLIDDDLELGAMLGEYLESEGFRVEIVADGLAGMQRAVSGEHDAIVLDIMLPRLNGIELLRQLRETNEVPVIMLSARGDEVDKVIGLELDADDYVAKPCYPRELVARIRANLRRHQPSERGAPAPAMLTAGRLEVQVAARKALWQGKLVELTASEFNILLVLLRAGEAVATKDDLSLRGLGRPRQSYDRSVDVHVSNLRIKLEAVSQGGARVETIRGVGYRLQVK</sequence>
<evidence type="ECO:0000256" key="2">
    <source>
        <dbReference type="ARBA" id="ARBA00022490"/>
    </source>
</evidence>
<dbReference type="InterPro" id="IPR011006">
    <property type="entry name" value="CheY-like_superfamily"/>
</dbReference>
<dbReference type="Gene3D" id="6.10.250.690">
    <property type="match status" value="1"/>
</dbReference>
<evidence type="ECO:0000256" key="1">
    <source>
        <dbReference type="ARBA" id="ARBA00004496"/>
    </source>
</evidence>
<feature type="DNA-binding region" description="OmpR/PhoB-type" evidence="9">
    <location>
        <begin position="133"/>
        <end position="232"/>
    </location>
</feature>
<evidence type="ECO:0000256" key="6">
    <source>
        <dbReference type="ARBA" id="ARBA00023125"/>
    </source>
</evidence>
<dbReference type="SUPFAM" id="SSF46894">
    <property type="entry name" value="C-terminal effector domain of the bipartite response regulators"/>
    <property type="match status" value="1"/>
</dbReference>
<dbReference type="PROSITE" id="PS50110">
    <property type="entry name" value="RESPONSE_REGULATORY"/>
    <property type="match status" value="1"/>
</dbReference>
<dbReference type="Pfam" id="PF00072">
    <property type="entry name" value="Response_reg"/>
    <property type="match status" value="1"/>
</dbReference>
<evidence type="ECO:0000256" key="8">
    <source>
        <dbReference type="PROSITE-ProRule" id="PRU00169"/>
    </source>
</evidence>
<dbReference type="Proteomes" id="UP001589858">
    <property type="component" value="Unassembled WGS sequence"/>
</dbReference>
<dbReference type="RefSeq" id="WP_267218511.1">
    <property type="nucleotide sequence ID" value="NZ_JAPCWC010000001.1"/>
</dbReference>